<evidence type="ECO:0000256" key="5">
    <source>
        <dbReference type="ARBA" id="ARBA00022605"/>
    </source>
</evidence>
<sequence>MTTIRVQVPATSANCGPGFDCLGLALNLYNIFEFTPDANATSFSYTFHGYGADILEKEDPKKNLIGIAIEQVFAKAQEPIQYGHITSETLIPPSRGLGSSSTAIVGGLLLANNLVNKPLSKEELLIIANRMEGHPDNVAPAIFGNLCCATGLKDKVLNTVIPVPESLHFAVVVPEVLVSTEYARSVLPNHVPFKEAVQNVSHASLFVTSLITNQLDNLAVALEDNLHVPYRKTLIPHCDKVFSAAKAAGAYGATISGSGSTLIAYTDKAHVQTVADAMGQIFDFHGIENKVYVLEADTAGATTIQNVV</sequence>
<comment type="caution">
    <text evidence="16">The sequence shown here is derived from an EMBL/GenBank/DDBJ whole genome shotgun (WGS) entry which is preliminary data.</text>
</comment>
<dbReference type="RefSeq" id="WP_005378865.1">
    <property type="nucleotide sequence ID" value="NZ_CACRUN010000026.1"/>
</dbReference>
<dbReference type="InterPro" id="IPR006203">
    <property type="entry name" value="GHMP_knse_ATP-bd_CS"/>
</dbReference>
<evidence type="ECO:0000256" key="9">
    <source>
        <dbReference type="ARBA" id="ARBA00022777"/>
    </source>
</evidence>
<keyword evidence="6 13" id="KW-0808">Transferase</keyword>
<dbReference type="PIRSF" id="PIRSF000676">
    <property type="entry name" value="Homoser_kin"/>
    <property type="match status" value="1"/>
</dbReference>
<gene>
    <name evidence="13 17" type="primary">thrB</name>
    <name evidence="16" type="ORF">HMPREF3233_00306</name>
    <name evidence="17" type="ORF">QP520_00125</name>
</gene>
<reference evidence="16 18" key="1">
    <citation type="submission" date="2016-01" db="EMBL/GenBank/DDBJ databases">
        <authorList>
            <person name="Oliw E.H."/>
        </authorList>
    </citation>
    <scope>NUCLEOTIDE SEQUENCE [LARGE SCALE GENOMIC DNA]</scope>
    <source>
        <strain evidence="16 18">CMW7756B</strain>
    </source>
</reference>
<comment type="function">
    <text evidence="12 13">Catalyzes the ATP-dependent phosphorylation of L-homoserine to L-homoserine phosphate.</text>
</comment>
<evidence type="ECO:0000256" key="2">
    <source>
        <dbReference type="ARBA" id="ARBA00007370"/>
    </source>
</evidence>
<accession>A0A133S6I4</accession>
<dbReference type="EC" id="2.7.1.39" evidence="3 13"/>
<dbReference type="GO" id="GO:0005524">
    <property type="term" value="F:ATP binding"/>
    <property type="evidence" value="ECO:0007669"/>
    <property type="project" value="UniProtKB-UniRule"/>
</dbReference>
<dbReference type="PROSITE" id="PS00627">
    <property type="entry name" value="GHMP_KINASES_ATP"/>
    <property type="match status" value="1"/>
</dbReference>
<feature type="domain" description="GHMP kinase C-terminal" evidence="15">
    <location>
        <begin position="210"/>
        <end position="280"/>
    </location>
</feature>
<dbReference type="InterPro" id="IPR020568">
    <property type="entry name" value="Ribosomal_Su5_D2-typ_SF"/>
</dbReference>
<evidence type="ECO:0000256" key="1">
    <source>
        <dbReference type="ARBA" id="ARBA00005015"/>
    </source>
</evidence>
<dbReference type="SUPFAM" id="SSF54211">
    <property type="entry name" value="Ribosomal protein S5 domain 2-like"/>
    <property type="match status" value="1"/>
</dbReference>
<evidence type="ECO:0000256" key="7">
    <source>
        <dbReference type="ARBA" id="ARBA00022697"/>
    </source>
</evidence>
<dbReference type="NCBIfam" id="TIGR00191">
    <property type="entry name" value="thrB"/>
    <property type="match status" value="1"/>
</dbReference>
<evidence type="ECO:0000313" key="16">
    <source>
        <dbReference type="EMBL" id="KXA65305.1"/>
    </source>
</evidence>
<evidence type="ECO:0000259" key="15">
    <source>
        <dbReference type="Pfam" id="PF08544"/>
    </source>
</evidence>
<evidence type="ECO:0000313" key="18">
    <source>
        <dbReference type="Proteomes" id="UP000070226"/>
    </source>
</evidence>
<keyword evidence="9 13" id="KW-0418">Kinase</keyword>
<dbReference type="Proteomes" id="UP001236274">
    <property type="component" value="Unassembled WGS sequence"/>
</dbReference>
<dbReference type="NCBIfam" id="NF002288">
    <property type="entry name" value="PRK01212.1-4"/>
    <property type="match status" value="1"/>
</dbReference>
<dbReference type="Pfam" id="PF00288">
    <property type="entry name" value="GHMP_kinases_N"/>
    <property type="match status" value="1"/>
</dbReference>
<dbReference type="Pfam" id="PF08544">
    <property type="entry name" value="GHMP_kinases_C"/>
    <property type="match status" value="1"/>
</dbReference>
<dbReference type="EMBL" id="LRQT01000006">
    <property type="protein sequence ID" value="KXA65305.1"/>
    <property type="molecule type" value="Genomic_DNA"/>
</dbReference>
<keyword evidence="7 13" id="KW-0791">Threonine biosynthesis</keyword>
<dbReference type="PATRIC" id="fig|39777.7.peg.297"/>
<comment type="catalytic activity">
    <reaction evidence="11 13">
        <text>L-homoserine + ATP = O-phospho-L-homoserine + ADP + H(+)</text>
        <dbReference type="Rhea" id="RHEA:13985"/>
        <dbReference type="ChEBI" id="CHEBI:15378"/>
        <dbReference type="ChEBI" id="CHEBI:30616"/>
        <dbReference type="ChEBI" id="CHEBI:57476"/>
        <dbReference type="ChEBI" id="CHEBI:57590"/>
        <dbReference type="ChEBI" id="CHEBI:456216"/>
        <dbReference type="EC" id="2.7.1.39"/>
    </reaction>
</comment>
<evidence type="ECO:0000256" key="8">
    <source>
        <dbReference type="ARBA" id="ARBA00022741"/>
    </source>
</evidence>
<dbReference type="PANTHER" id="PTHR20861:SF1">
    <property type="entry name" value="HOMOSERINE KINASE"/>
    <property type="match status" value="1"/>
</dbReference>
<feature type="binding site" evidence="13">
    <location>
        <begin position="92"/>
        <end position="102"/>
    </location>
    <ligand>
        <name>ATP</name>
        <dbReference type="ChEBI" id="CHEBI:30616"/>
    </ligand>
</feature>
<dbReference type="InterPro" id="IPR006204">
    <property type="entry name" value="GHMP_kinase_N_dom"/>
</dbReference>
<evidence type="ECO:0000313" key="17">
    <source>
        <dbReference type="EMBL" id="MDK7356038.1"/>
    </source>
</evidence>
<dbReference type="EMBL" id="JASORJ010000001">
    <property type="protein sequence ID" value="MDK7356038.1"/>
    <property type="molecule type" value="Genomic_DNA"/>
</dbReference>
<dbReference type="AlphaFoldDB" id="A0A133S6I4"/>
<evidence type="ECO:0000256" key="11">
    <source>
        <dbReference type="ARBA" id="ARBA00049375"/>
    </source>
</evidence>
<dbReference type="STRING" id="39777.B7L28_04365"/>
<comment type="pathway">
    <text evidence="1 13">Amino-acid biosynthesis; L-threonine biosynthesis; L-threonine from L-aspartate: step 4/5.</text>
</comment>
<evidence type="ECO:0000256" key="3">
    <source>
        <dbReference type="ARBA" id="ARBA00012078"/>
    </source>
</evidence>
<dbReference type="Gene3D" id="3.30.70.890">
    <property type="entry name" value="GHMP kinase, C-terminal domain"/>
    <property type="match status" value="1"/>
</dbReference>
<dbReference type="PANTHER" id="PTHR20861">
    <property type="entry name" value="HOMOSERINE/4-DIPHOSPHOCYTIDYL-2-C-METHYL-D-ERYTHRITOL KINASE"/>
    <property type="match status" value="1"/>
</dbReference>
<organism evidence="16">
    <name type="scientific">Veillonella atypica</name>
    <dbReference type="NCBI Taxonomy" id="39777"/>
    <lineage>
        <taxon>Bacteria</taxon>
        <taxon>Bacillati</taxon>
        <taxon>Bacillota</taxon>
        <taxon>Negativicutes</taxon>
        <taxon>Veillonellales</taxon>
        <taxon>Veillonellaceae</taxon>
        <taxon>Veillonella</taxon>
    </lineage>
</organism>
<dbReference type="InterPro" id="IPR000870">
    <property type="entry name" value="Homoserine_kinase"/>
</dbReference>
<protein>
    <recommendedName>
        <fullName evidence="4 13">Homoserine kinase</fullName>
        <shortName evidence="13">HK</shortName>
        <shortName evidence="13">HSK</shortName>
        <ecNumber evidence="3 13">2.7.1.39</ecNumber>
    </recommendedName>
</protein>
<dbReference type="HAMAP" id="MF_00384">
    <property type="entry name" value="Homoser_kinase"/>
    <property type="match status" value="1"/>
</dbReference>
<evidence type="ECO:0000256" key="13">
    <source>
        <dbReference type="HAMAP-Rule" id="MF_00384"/>
    </source>
</evidence>
<keyword evidence="5 13" id="KW-0028">Amino-acid biosynthesis</keyword>
<evidence type="ECO:0000256" key="12">
    <source>
        <dbReference type="ARBA" id="ARBA00049954"/>
    </source>
</evidence>
<dbReference type="InterPro" id="IPR036554">
    <property type="entry name" value="GHMP_kinase_C_sf"/>
</dbReference>
<keyword evidence="13" id="KW-0963">Cytoplasm</keyword>
<name>A0A133S6I4_9FIRM</name>
<keyword evidence="10 13" id="KW-0067">ATP-binding</keyword>
<dbReference type="GO" id="GO:0009088">
    <property type="term" value="P:threonine biosynthetic process"/>
    <property type="evidence" value="ECO:0007669"/>
    <property type="project" value="UniProtKB-UniRule"/>
</dbReference>
<dbReference type="Proteomes" id="UP000070226">
    <property type="component" value="Unassembled WGS sequence"/>
</dbReference>
<dbReference type="InterPro" id="IPR014721">
    <property type="entry name" value="Ribsml_uS5_D2-typ_fold_subgr"/>
</dbReference>
<dbReference type="GO" id="GO:0004413">
    <property type="term" value="F:homoserine kinase activity"/>
    <property type="evidence" value="ECO:0007669"/>
    <property type="project" value="UniProtKB-UniRule"/>
</dbReference>
<reference evidence="17" key="2">
    <citation type="submission" date="2023-05" db="EMBL/GenBank/DDBJ databases">
        <title>Cataloging the Phylogenetic Diversity of Human Bladder Bacteria.</title>
        <authorList>
            <person name="Du J."/>
        </authorList>
    </citation>
    <scope>NUCLEOTIDE SEQUENCE</scope>
    <source>
        <strain evidence="17">UMB10101</strain>
    </source>
</reference>
<comment type="similarity">
    <text evidence="2 13">Belongs to the GHMP kinase family. Homoserine kinase subfamily.</text>
</comment>
<proteinExistence type="inferred from homology"/>
<comment type="subcellular location">
    <subcellularLocation>
        <location evidence="13">Cytoplasm</location>
    </subcellularLocation>
</comment>
<evidence type="ECO:0000256" key="10">
    <source>
        <dbReference type="ARBA" id="ARBA00022840"/>
    </source>
</evidence>
<dbReference type="PRINTS" id="PR00958">
    <property type="entry name" value="HOMSERKINASE"/>
</dbReference>
<dbReference type="GO" id="GO:0005737">
    <property type="term" value="C:cytoplasm"/>
    <property type="evidence" value="ECO:0007669"/>
    <property type="project" value="UniProtKB-SubCell"/>
</dbReference>
<evidence type="ECO:0000256" key="6">
    <source>
        <dbReference type="ARBA" id="ARBA00022679"/>
    </source>
</evidence>
<evidence type="ECO:0000259" key="14">
    <source>
        <dbReference type="Pfam" id="PF00288"/>
    </source>
</evidence>
<dbReference type="InterPro" id="IPR013750">
    <property type="entry name" value="GHMP_kinase_C_dom"/>
</dbReference>
<evidence type="ECO:0000256" key="4">
    <source>
        <dbReference type="ARBA" id="ARBA00017858"/>
    </source>
</evidence>
<dbReference type="UniPathway" id="UPA00050">
    <property type="reaction ID" value="UER00064"/>
</dbReference>
<dbReference type="SUPFAM" id="SSF55060">
    <property type="entry name" value="GHMP Kinase, C-terminal domain"/>
    <property type="match status" value="1"/>
</dbReference>
<keyword evidence="8 13" id="KW-0547">Nucleotide-binding</keyword>
<feature type="domain" description="GHMP kinase N-terminal" evidence="14">
    <location>
        <begin position="63"/>
        <end position="144"/>
    </location>
</feature>
<dbReference type="Gene3D" id="3.30.230.10">
    <property type="match status" value="1"/>
</dbReference>